<evidence type="ECO:0000256" key="1">
    <source>
        <dbReference type="SAM" id="MobiDB-lite"/>
    </source>
</evidence>
<dbReference type="OrthoDB" id="1747383at2759"/>
<sequence length="148" mass="16104">MVPLFNYLHAPKFQLIRVPALDSNTNGELLGERSGLSENGSLSCRSNPGSLDSTTDSGAAVAEPHNGVAETGWNGLQMPIETTKGYVNNSDSQKAQAQLEIFFYSPWRFINSVNTAGWNVEKADDEPYKALTVMQVKRSEFTSTSGSL</sequence>
<reference evidence="2" key="1">
    <citation type="submission" date="2020-03" db="EMBL/GenBank/DDBJ databases">
        <title>A high-quality chromosome-level genome assembly of a woody plant with both climbing and erect habits, Rhamnella rubrinervis.</title>
        <authorList>
            <person name="Lu Z."/>
            <person name="Yang Y."/>
            <person name="Zhu X."/>
            <person name="Sun Y."/>
        </authorList>
    </citation>
    <scope>NUCLEOTIDE SEQUENCE</scope>
    <source>
        <strain evidence="2">BYM</strain>
        <tissue evidence="2">Leaf</tissue>
    </source>
</reference>
<dbReference type="EMBL" id="VOIH02000006">
    <property type="protein sequence ID" value="KAF3443562.1"/>
    <property type="molecule type" value="Genomic_DNA"/>
</dbReference>
<keyword evidence="3" id="KW-1185">Reference proteome</keyword>
<dbReference type="Proteomes" id="UP000796880">
    <property type="component" value="Unassembled WGS sequence"/>
</dbReference>
<accession>A0A8K0H0R6</accession>
<name>A0A8K0H0R6_9ROSA</name>
<feature type="compositionally biased region" description="Polar residues" evidence="1">
    <location>
        <begin position="36"/>
        <end position="57"/>
    </location>
</feature>
<feature type="region of interest" description="Disordered" evidence="1">
    <location>
        <begin position="29"/>
        <end position="60"/>
    </location>
</feature>
<gene>
    <name evidence="2" type="ORF">FNV43_RR13249</name>
</gene>
<dbReference type="AlphaFoldDB" id="A0A8K0H0R6"/>
<organism evidence="2 3">
    <name type="scientific">Rhamnella rubrinervis</name>
    <dbReference type="NCBI Taxonomy" id="2594499"/>
    <lineage>
        <taxon>Eukaryota</taxon>
        <taxon>Viridiplantae</taxon>
        <taxon>Streptophyta</taxon>
        <taxon>Embryophyta</taxon>
        <taxon>Tracheophyta</taxon>
        <taxon>Spermatophyta</taxon>
        <taxon>Magnoliopsida</taxon>
        <taxon>eudicotyledons</taxon>
        <taxon>Gunneridae</taxon>
        <taxon>Pentapetalae</taxon>
        <taxon>rosids</taxon>
        <taxon>fabids</taxon>
        <taxon>Rosales</taxon>
        <taxon>Rhamnaceae</taxon>
        <taxon>rhamnoid group</taxon>
        <taxon>Rhamneae</taxon>
        <taxon>Rhamnella</taxon>
    </lineage>
</organism>
<protein>
    <submittedName>
        <fullName evidence="2">Uncharacterized protein</fullName>
    </submittedName>
</protein>
<proteinExistence type="predicted"/>
<evidence type="ECO:0000313" key="3">
    <source>
        <dbReference type="Proteomes" id="UP000796880"/>
    </source>
</evidence>
<comment type="caution">
    <text evidence="2">The sequence shown here is derived from an EMBL/GenBank/DDBJ whole genome shotgun (WGS) entry which is preliminary data.</text>
</comment>
<evidence type="ECO:0000313" key="2">
    <source>
        <dbReference type="EMBL" id="KAF3443562.1"/>
    </source>
</evidence>